<protein>
    <submittedName>
        <fullName evidence="1">Uncharacterized protein</fullName>
    </submittedName>
</protein>
<dbReference type="EMBL" id="VFPP01000001">
    <property type="protein sequence ID" value="TQM85103.1"/>
    <property type="molecule type" value="Genomic_DNA"/>
</dbReference>
<gene>
    <name evidence="1" type="ORF">FHX81_7573</name>
</gene>
<evidence type="ECO:0000313" key="1">
    <source>
        <dbReference type="EMBL" id="TQM85103.1"/>
    </source>
</evidence>
<proteinExistence type="predicted"/>
<dbReference type="Proteomes" id="UP000316628">
    <property type="component" value="Unassembled WGS sequence"/>
</dbReference>
<accession>A0A543JQK1</accession>
<sequence>MRDATGPAETGGMDSVRIYDIMACNVYWDFDGSDLPREQHKFLVSFHPTDTPTPELVESIVATGPGGYRVEFANEPFTQRNLNGHIHDAALGFHWYMVNLPTGYLPEGEYTIEVTAKDGTVGSRSRVQRQESTDRIVPAYREHRARLLDSFTPSRTAEPAGPVERIGWRTLAGLGGPDAYYVFRLAEGGTLREFDTQRLVWWDNIYLDAVRSGEPTTGLNRGEVIPPVALEPGKSYGYFVEITDGNVQRDADLCVFQPHQFFTVPA</sequence>
<dbReference type="RefSeq" id="WP_211363675.1">
    <property type="nucleotide sequence ID" value="NZ_VFPP01000001.1"/>
</dbReference>
<evidence type="ECO:0000313" key="2">
    <source>
        <dbReference type="Proteomes" id="UP000316628"/>
    </source>
</evidence>
<dbReference type="AlphaFoldDB" id="A0A543JQK1"/>
<name>A0A543JQK1_9PSEU</name>
<comment type="caution">
    <text evidence="1">The sequence shown here is derived from an EMBL/GenBank/DDBJ whole genome shotgun (WGS) entry which is preliminary data.</text>
</comment>
<keyword evidence="2" id="KW-1185">Reference proteome</keyword>
<reference evidence="1 2" key="1">
    <citation type="submission" date="2019-06" db="EMBL/GenBank/DDBJ databases">
        <title>Sequencing the genomes of 1000 actinobacteria strains.</title>
        <authorList>
            <person name="Klenk H.-P."/>
        </authorList>
    </citation>
    <scope>NUCLEOTIDE SEQUENCE [LARGE SCALE GENOMIC DNA]</scope>
    <source>
        <strain evidence="1 2">DSM 45456</strain>
    </source>
</reference>
<organism evidence="1 2">
    <name type="scientific">Saccharothrix saharensis</name>
    <dbReference type="NCBI Taxonomy" id="571190"/>
    <lineage>
        <taxon>Bacteria</taxon>
        <taxon>Bacillati</taxon>
        <taxon>Actinomycetota</taxon>
        <taxon>Actinomycetes</taxon>
        <taxon>Pseudonocardiales</taxon>
        <taxon>Pseudonocardiaceae</taxon>
        <taxon>Saccharothrix</taxon>
    </lineage>
</organism>